<dbReference type="EMBL" id="JAEHFJ010000005">
    <property type="protein sequence ID" value="MBJ2174831.1"/>
    <property type="molecule type" value="Genomic_DNA"/>
</dbReference>
<keyword evidence="2" id="KW-1185">Reference proteome</keyword>
<name>A0ABS0WSD1_9FLAO</name>
<dbReference type="PROSITE" id="PS51257">
    <property type="entry name" value="PROKAR_LIPOPROTEIN"/>
    <property type="match status" value="1"/>
</dbReference>
<accession>A0ABS0WSD1</accession>
<sequence length="509" mass="59222">MKKYNYLLILFIIIVSCNSQDESLQEAKSDLKKSVEIMQSALDFNNEPDIYNPAIIINSKSKNNPQKQLDSLIVKKKIINYLDSIFFTERIDYPGNYLEIDYDKSDFGLIRGDKNYYYQHKDEEPVFLLEKVIYRDKTSQVLADTIEYGAQTNLYKGIVFNTPKPIEQLQVKVIYKYPQVKKVSLRKDKLSIELPEGEIRLKKLENNKVQFIMPISLREKLANVFAYDGDGNAIDVSNYSYSKALTTDQISYLEKVIPIQKMAIEKLNKNEFNSQLELDTYINNNSPADPKDGSTKLIATYIFEEDIAYIDVFFQKGNELYTEHNIIIEKDTYKATHLNFSKATDTTTKKLGFVGLDGNWIKPPVFENLNYQNDYYYTATKNDSLLLLRLNPKENSFDPVNYKLGEYDLYYENLAIIENPNKEQGIINAKTNQMVLPFNYEYIFEDEGLFIARNIDDKYGVYNANMKQVLPEIYDDIEIYDGKISTKIWEDGKLKTDDDFNLKGLKLKK</sequence>
<dbReference type="Proteomes" id="UP000623301">
    <property type="component" value="Unassembled WGS sequence"/>
</dbReference>
<dbReference type="RefSeq" id="WP_198841552.1">
    <property type="nucleotide sequence ID" value="NZ_JAEHFJ010000005.1"/>
</dbReference>
<evidence type="ECO:0000313" key="2">
    <source>
        <dbReference type="Proteomes" id="UP000623301"/>
    </source>
</evidence>
<protein>
    <recommendedName>
        <fullName evidence="3">WG repeat-containing protein</fullName>
    </recommendedName>
</protein>
<gene>
    <name evidence="1" type="ORF">JBL43_11325</name>
</gene>
<organism evidence="1 2">
    <name type="scientific">Aureibaculum flavum</name>
    <dbReference type="NCBI Taxonomy" id="2795986"/>
    <lineage>
        <taxon>Bacteria</taxon>
        <taxon>Pseudomonadati</taxon>
        <taxon>Bacteroidota</taxon>
        <taxon>Flavobacteriia</taxon>
        <taxon>Flavobacteriales</taxon>
        <taxon>Flavobacteriaceae</taxon>
        <taxon>Aureibaculum</taxon>
    </lineage>
</organism>
<comment type="caution">
    <text evidence="1">The sequence shown here is derived from an EMBL/GenBank/DDBJ whole genome shotgun (WGS) entry which is preliminary data.</text>
</comment>
<proteinExistence type="predicted"/>
<reference evidence="1 2" key="1">
    <citation type="submission" date="2020-12" db="EMBL/GenBank/DDBJ databases">
        <title>Aureibaculum luteum sp. nov. and Aureibaculum flavum sp. nov., novel members of the family Flavobacteriaceae isolated from Antarctic intertidal sediments.</title>
        <authorList>
            <person name="He X."/>
            <person name="Zhang X."/>
        </authorList>
    </citation>
    <scope>NUCLEOTIDE SEQUENCE [LARGE SCALE GENOMIC DNA]</scope>
    <source>
        <strain evidence="1 2">A20</strain>
    </source>
</reference>
<evidence type="ECO:0008006" key="3">
    <source>
        <dbReference type="Google" id="ProtNLM"/>
    </source>
</evidence>
<evidence type="ECO:0000313" key="1">
    <source>
        <dbReference type="EMBL" id="MBJ2174831.1"/>
    </source>
</evidence>